<sequence>MADRPFQSQLSKAEQELSEIFDGSHLVGFRNDIESIWTENRTEESWEIDSKEVALEVHTALQNSRKKILTVEDGVNKLQVFDGLTGGMLGFGLYILLTHLGLSGVPAVVPSIAVFLFFTLINHGLLFTKALINLACYTSANPRDQDSVLLFKRGWNAKVLSSNSSIIGILVVALIRRVWRGGYEHGLDFLQRWDMQNNVLEKDVSVLDVI</sequence>
<dbReference type="RefSeq" id="WP_188979702.1">
    <property type="nucleotide sequence ID" value="NZ_BMPG01000003.1"/>
</dbReference>
<accession>A0A830FEP4</accession>
<keyword evidence="2" id="KW-1185">Reference proteome</keyword>
<organism evidence="1 2">
    <name type="scientific">Halocalculus aciditolerans</name>
    <dbReference type="NCBI Taxonomy" id="1383812"/>
    <lineage>
        <taxon>Archaea</taxon>
        <taxon>Methanobacteriati</taxon>
        <taxon>Methanobacteriota</taxon>
        <taxon>Stenosarchaea group</taxon>
        <taxon>Halobacteria</taxon>
        <taxon>Halobacteriales</taxon>
        <taxon>Halobacteriaceae</taxon>
        <taxon>Halocalculus</taxon>
    </lineage>
</organism>
<name>A0A830FEP4_9EURY</name>
<evidence type="ECO:0000313" key="1">
    <source>
        <dbReference type="EMBL" id="GGL67272.1"/>
    </source>
</evidence>
<gene>
    <name evidence="1" type="ORF">GCM10009039_26640</name>
</gene>
<dbReference type="EMBL" id="BMPG01000003">
    <property type="protein sequence ID" value="GGL67272.1"/>
    <property type="molecule type" value="Genomic_DNA"/>
</dbReference>
<dbReference type="OrthoDB" id="375118at2157"/>
<comment type="caution">
    <text evidence="1">The sequence shown here is derived from an EMBL/GenBank/DDBJ whole genome shotgun (WGS) entry which is preliminary data.</text>
</comment>
<dbReference type="Proteomes" id="UP000607197">
    <property type="component" value="Unassembled WGS sequence"/>
</dbReference>
<evidence type="ECO:0000313" key="2">
    <source>
        <dbReference type="Proteomes" id="UP000607197"/>
    </source>
</evidence>
<reference evidence="1" key="2">
    <citation type="submission" date="2020-09" db="EMBL/GenBank/DDBJ databases">
        <authorList>
            <person name="Sun Q."/>
            <person name="Ohkuma M."/>
        </authorList>
    </citation>
    <scope>NUCLEOTIDE SEQUENCE</scope>
    <source>
        <strain evidence="1">JCM 19596</strain>
    </source>
</reference>
<proteinExistence type="predicted"/>
<dbReference type="AlphaFoldDB" id="A0A830FEP4"/>
<protein>
    <submittedName>
        <fullName evidence="1">Uncharacterized protein</fullName>
    </submittedName>
</protein>
<reference evidence="1" key="1">
    <citation type="journal article" date="2014" name="Int. J. Syst. Evol. Microbiol.">
        <title>Complete genome sequence of Corynebacterium casei LMG S-19264T (=DSM 44701T), isolated from a smear-ripened cheese.</title>
        <authorList>
            <consortium name="US DOE Joint Genome Institute (JGI-PGF)"/>
            <person name="Walter F."/>
            <person name="Albersmeier A."/>
            <person name="Kalinowski J."/>
            <person name="Ruckert C."/>
        </authorList>
    </citation>
    <scope>NUCLEOTIDE SEQUENCE</scope>
    <source>
        <strain evidence="1">JCM 19596</strain>
    </source>
</reference>